<dbReference type="InterPro" id="IPR007757">
    <property type="entry name" value="MT-A70-like"/>
</dbReference>
<dbReference type="GO" id="GO:0008168">
    <property type="term" value="F:methyltransferase activity"/>
    <property type="evidence" value="ECO:0007669"/>
    <property type="project" value="UniProtKB-KW"/>
</dbReference>
<dbReference type="Pfam" id="PF05063">
    <property type="entry name" value="MT-A70"/>
    <property type="match status" value="1"/>
</dbReference>
<reference evidence="2" key="2">
    <citation type="journal article" date="2021" name="World Allergy Organ. J.">
        <title>Chromosome-level assembly of Dermatophagoides farinae genome and transcriptome reveals two novel allergens Der f 37 and Der f 39.</title>
        <authorList>
            <person name="Chen J."/>
            <person name="Cai Z."/>
            <person name="Fan D."/>
            <person name="Hu J."/>
            <person name="Hou Y."/>
            <person name="He Y."/>
            <person name="Zhang Z."/>
            <person name="Zhao Z."/>
            <person name="Gao P."/>
            <person name="Hu W."/>
            <person name="Sun J."/>
            <person name="Li J."/>
            <person name="Ji K."/>
        </authorList>
    </citation>
    <scope>NUCLEOTIDE SEQUENCE</scope>
    <source>
        <strain evidence="2">JKM2019</strain>
    </source>
</reference>
<evidence type="ECO:0000313" key="2">
    <source>
        <dbReference type="EMBL" id="KAH7640376.1"/>
    </source>
</evidence>
<keyword evidence="2" id="KW-0808">Transferase</keyword>
<dbReference type="OrthoDB" id="61116at2759"/>
<name>A0A9D4NWQ0_DERFA</name>
<dbReference type="GO" id="GO:0032259">
    <property type="term" value="P:methylation"/>
    <property type="evidence" value="ECO:0007669"/>
    <property type="project" value="UniProtKB-KW"/>
</dbReference>
<gene>
    <name evidence="2" type="ORF">HUG17_7843</name>
</gene>
<keyword evidence="2" id="KW-0489">Methyltransferase</keyword>
<feature type="compositionally biased region" description="Low complexity" evidence="1">
    <location>
        <begin position="1"/>
        <end position="10"/>
    </location>
</feature>
<evidence type="ECO:0000256" key="1">
    <source>
        <dbReference type="SAM" id="MobiDB-lite"/>
    </source>
</evidence>
<dbReference type="EMBL" id="SDOV01000005">
    <property type="protein sequence ID" value="KAH7640376.1"/>
    <property type="molecule type" value="Genomic_DNA"/>
</dbReference>
<feature type="region of interest" description="Disordered" evidence="1">
    <location>
        <begin position="1"/>
        <end position="20"/>
    </location>
</feature>
<feature type="region of interest" description="Disordered" evidence="1">
    <location>
        <begin position="387"/>
        <end position="410"/>
    </location>
</feature>
<dbReference type="Proteomes" id="UP000828236">
    <property type="component" value="Unassembled WGS sequence"/>
</dbReference>
<dbReference type="AlphaFoldDB" id="A0A9D4NWQ0"/>
<dbReference type="PANTHER" id="PTHR12829">
    <property type="entry name" value="N6-ADENOSINE-METHYLTRANSFERASE"/>
    <property type="match status" value="1"/>
</dbReference>
<proteinExistence type="predicted"/>
<dbReference type="GO" id="GO:0005634">
    <property type="term" value="C:nucleus"/>
    <property type="evidence" value="ECO:0007669"/>
    <property type="project" value="TreeGrafter"/>
</dbReference>
<comment type="caution">
    <text evidence="2">The sequence shown here is derived from an EMBL/GenBank/DDBJ whole genome shotgun (WGS) entry which is preliminary data.</text>
</comment>
<sequence>MLNVQQQQQQQPPPPPLTPRTAQQLQNLIDFEQNDSGYIGLFLRHRQNFEWFDNDFNRQIHYELNPKLFAINEPYLMKTERDSLMKLKKLDEESITIDDKKKPNGTLRKRKKNLDKKLALLDGNFGSTEEKLMVTNLIEKYLIIDNDCSGSGGGGGKKNAKKTLLKSINLKEMNSNLEAQSFVDSLFCNRFESLNYRTKLLCNPFSKTIKTKFGLSNFLIPPRCSFAGIDVIDGVKMLTRYLKRTSIDTTSSSKSLICTKNPFIFIMDPAWDNNKSVKRKRTYETVSLDYMRRLCQESRILLDIIDSLKQSCPKQKMLKKTSSSSSSSIVCAIWTTNLDKDFVIDEMLPLLNLRLSHVLKWHKVTKIGLPVKVHGGQEYLILATKSSKNNNNDDQKSSMNHNNNNNNQHQNGIIVSIPSAIHSHKPSILPIIHRLFDFNHHNDSADVHHDLTLHCSMSMSKCSNVEATATAIKNDDNDSNNHYWLVANEFINYLCGIELFARYLQTGFHSIGYECIKLQNEKLFGHNDDC</sequence>
<reference evidence="2" key="1">
    <citation type="submission" date="2020-06" db="EMBL/GenBank/DDBJ databases">
        <authorList>
            <person name="Ji K."/>
            <person name="Li J."/>
        </authorList>
    </citation>
    <scope>NUCLEOTIDE SEQUENCE</scope>
    <source>
        <strain evidence="2">JKM2019</strain>
        <tissue evidence="2">Whole body</tissue>
    </source>
</reference>
<accession>A0A9D4NWQ0</accession>
<protein>
    <submittedName>
        <fullName evidence="2">Methyltransferase-like protein 4-like protein</fullName>
    </submittedName>
</protein>
<dbReference type="PANTHER" id="PTHR12829:SF4">
    <property type="entry name" value="N(6)-ADENINE-SPECIFIC METHYLTRANSFERASE METTL4"/>
    <property type="match status" value="1"/>
</dbReference>
<organism evidence="2">
    <name type="scientific">Dermatophagoides farinae</name>
    <name type="common">American house dust mite</name>
    <dbReference type="NCBI Taxonomy" id="6954"/>
    <lineage>
        <taxon>Eukaryota</taxon>
        <taxon>Metazoa</taxon>
        <taxon>Ecdysozoa</taxon>
        <taxon>Arthropoda</taxon>
        <taxon>Chelicerata</taxon>
        <taxon>Arachnida</taxon>
        <taxon>Acari</taxon>
        <taxon>Acariformes</taxon>
        <taxon>Sarcoptiformes</taxon>
        <taxon>Astigmata</taxon>
        <taxon>Psoroptidia</taxon>
        <taxon>Analgoidea</taxon>
        <taxon>Pyroglyphidae</taxon>
        <taxon>Dermatophagoidinae</taxon>
        <taxon>Dermatophagoides</taxon>
    </lineage>
</organism>
<feature type="compositionally biased region" description="Low complexity" evidence="1">
    <location>
        <begin position="397"/>
        <end position="410"/>
    </location>
</feature>